<proteinExistence type="predicted"/>
<dbReference type="AlphaFoldDB" id="A0A9D2VIU7"/>
<protein>
    <submittedName>
        <fullName evidence="2">Helix-turn-helix domain-containing protein</fullName>
    </submittedName>
</protein>
<name>A0A9D2VIU7_9ACTN</name>
<dbReference type="Proteomes" id="UP000789325">
    <property type="component" value="Unassembled WGS sequence"/>
</dbReference>
<dbReference type="InterPro" id="IPR009061">
    <property type="entry name" value="DNA-bd_dom_put_sf"/>
</dbReference>
<dbReference type="Pfam" id="PF12728">
    <property type="entry name" value="HTH_17"/>
    <property type="match status" value="1"/>
</dbReference>
<dbReference type="Gene3D" id="1.10.1660.10">
    <property type="match status" value="1"/>
</dbReference>
<dbReference type="NCBIfam" id="TIGR01764">
    <property type="entry name" value="excise"/>
    <property type="match status" value="1"/>
</dbReference>
<dbReference type="SUPFAM" id="SSF46955">
    <property type="entry name" value="Putative DNA-binding domain"/>
    <property type="match status" value="1"/>
</dbReference>
<comment type="caution">
    <text evidence="2">The sequence shown here is derived from an EMBL/GenBank/DDBJ whole genome shotgun (WGS) entry which is preliminary data.</text>
</comment>
<gene>
    <name evidence="2" type="ORF">K8V16_00275</name>
</gene>
<sequence length="131" mass="13937">MVAKGTGGTAALVAPDGSRTPLTEDMYKAALEYVNSLLKLSATAASDAPDFIGTGEAASMLGVSRQTFNRMLEAGEIPFERYGASGHRRVRRSDVAAFRERSRSERALALADMRAAAFEGGLYGIDFAKEA</sequence>
<reference evidence="2" key="2">
    <citation type="submission" date="2021-09" db="EMBL/GenBank/DDBJ databases">
        <authorList>
            <person name="Gilroy R."/>
        </authorList>
    </citation>
    <scope>NUCLEOTIDE SEQUENCE</scope>
    <source>
        <strain evidence="2">USAMLcec12-2067</strain>
    </source>
</reference>
<dbReference type="InterPro" id="IPR010093">
    <property type="entry name" value="SinI_DNA-bd"/>
</dbReference>
<evidence type="ECO:0000313" key="3">
    <source>
        <dbReference type="Proteomes" id="UP000789325"/>
    </source>
</evidence>
<dbReference type="EMBL" id="DYZL01000006">
    <property type="protein sequence ID" value="HJH42216.1"/>
    <property type="molecule type" value="Genomic_DNA"/>
</dbReference>
<evidence type="ECO:0000259" key="1">
    <source>
        <dbReference type="Pfam" id="PF12728"/>
    </source>
</evidence>
<evidence type="ECO:0000313" key="2">
    <source>
        <dbReference type="EMBL" id="HJH42216.1"/>
    </source>
</evidence>
<dbReference type="GO" id="GO:0003677">
    <property type="term" value="F:DNA binding"/>
    <property type="evidence" value="ECO:0007669"/>
    <property type="project" value="InterPro"/>
</dbReference>
<accession>A0A9D2VIU7</accession>
<feature type="domain" description="Helix-turn-helix" evidence="1">
    <location>
        <begin position="54"/>
        <end position="101"/>
    </location>
</feature>
<dbReference type="InterPro" id="IPR041657">
    <property type="entry name" value="HTH_17"/>
</dbReference>
<organism evidence="2 3">
    <name type="scientific">Rubneribacter badeniensis</name>
    <dbReference type="NCBI Taxonomy" id="2070688"/>
    <lineage>
        <taxon>Bacteria</taxon>
        <taxon>Bacillati</taxon>
        <taxon>Actinomycetota</taxon>
        <taxon>Coriobacteriia</taxon>
        <taxon>Eggerthellales</taxon>
        <taxon>Eggerthellaceae</taxon>
        <taxon>Rubneribacter</taxon>
    </lineage>
</organism>
<reference evidence="2" key="1">
    <citation type="journal article" date="2021" name="PeerJ">
        <title>Extensive microbial diversity within the chicken gut microbiome revealed by metagenomics and culture.</title>
        <authorList>
            <person name="Gilroy R."/>
            <person name="Ravi A."/>
            <person name="Getino M."/>
            <person name="Pursley I."/>
            <person name="Horton D.L."/>
            <person name="Alikhan N.F."/>
            <person name="Baker D."/>
            <person name="Gharbi K."/>
            <person name="Hall N."/>
            <person name="Watson M."/>
            <person name="Adriaenssens E.M."/>
            <person name="Foster-Nyarko E."/>
            <person name="Jarju S."/>
            <person name="Secka A."/>
            <person name="Antonio M."/>
            <person name="Oren A."/>
            <person name="Chaudhuri R.R."/>
            <person name="La Ragione R."/>
            <person name="Hildebrand F."/>
            <person name="Pallen M.J."/>
        </authorList>
    </citation>
    <scope>NUCLEOTIDE SEQUENCE</scope>
    <source>
        <strain evidence="2">USAMLcec12-2067</strain>
    </source>
</reference>